<keyword evidence="3 6" id="KW-0812">Transmembrane</keyword>
<evidence type="ECO:0000256" key="1">
    <source>
        <dbReference type="ARBA" id="ARBA00004651"/>
    </source>
</evidence>
<feature type="transmembrane region" description="Helical" evidence="6">
    <location>
        <begin position="12"/>
        <end position="34"/>
    </location>
</feature>
<feature type="transmembrane region" description="Helical" evidence="6">
    <location>
        <begin position="345"/>
        <end position="366"/>
    </location>
</feature>
<reference evidence="7 8" key="1">
    <citation type="submission" date="2020-02" db="EMBL/GenBank/DDBJ databases">
        <title>Genome sequencing for Kineobactrum sp. M2.</title>
        <authorList>
            <person name="Park S.-J."/>
        </authorList>
    </citation>
    <scope>NUCLEOTIDE SEQUENCE [LARGE SCALE GENOMIC DNA]</scope>
    <source>
        <strain evidence="7 8">M2</strain>
    </source>
</reference>
<dbReference type="Proteomes" id="UP000477680">
    <property type="component" value="Chromosome"/>
</dbReference>
<comment type="subcellular location">
    <subcellularLocation>
        <location evidence="1">Cell membrane</location>
        <topology evidence="1">Multi-pass membrane protein</topology>
    </subcellularLocation>
</comment>
<feature type="transmembrane region" description="Helical" evidence="6">
    <location>
        <begin position="46"/>
        <end position="72"/>
    </location>
</feature>
<dbReference type="GO" id="GO:0005886">
    <property type="term" value="C:plasma membrane"/>
    <property type="evidence" value="ECO:0007669"/>
    <property type="project" value="UniProtKB-SubCell"/>
</dbReference>
<keyword evidence="8" id="KW-1185">Reference proteome</keyword>
<keyword evidence="4 6" id="KW-1133">Transmembrane helix</keyword>
<proteinExistence type="predicted"/>
<sequence>MLSKVNVLRNRPFVQNVLTLASGAAFAQFITLVFSPLITRLYGPEAFGLVGIFVSITTLLTTAAALSYPAAIVLPRDDWDALRLVKLSLILGLLNMLVFAFILIVAGEKFLQVLNAQYLEPYKLLLPLAAFTSLLSIIVAQWLIRKRAFSITAKYGVVASLVINILKFTIGLLAPSALALIVTNIVGLAFGAILTLRAYLFEVGGEKVKPGNSSHDSIFKVAVAYRDFPYFRMPQNLINAFSYSLPMIMIAAYSGVGSVGYYSLALMILSAPASLVGGAVMSVFYPKVAEAIRAGADVQRMIVTTTFWMAMVGVLPYLLIVAFGPSLFSWAFGLEWSIAGEYSQWLALWLFFQFINKPAVAAVPALRLQSGFLVYELLSTSAKVLALYICLSIFEEVLMAVAIYSVVGAVAYIWLIIWIIQSAKLYQYISV</sequence>
<dbReference type="PANTHER" id="PTHR30250:SF28">
    <property type="entry name" value="POLYSACCHARIDE BIOSYNTHESIS PROTEIN"/>
    <property type="match status" value="1"/>
</dbReference>
<organism evidence="7 8">
    <name type="scientific">Kineobactrum salinum</name>
    <dbReference type="NCBI Taxonomy" id="2708301"/>
    <lineage>
        <taxon>Bacteria</taxon>
        <taxon>Pseudomonadati</taxon>
        <taxon>Pseudomonadota</taxon>
        <taxon>Gammaproteobacteria</taxon>
        <taxon>Cellvibrionales</taxon>
        <taxon>Halieaceae</taxon>
        <taxon>Kineobactrum</taxon>
    </lineage>
</organism>
<feature type="transmembrane region" description="Helical" evidence="6">
    <location>
        <begin position="124"/>
        <end position="143"/>
    </location>
</feature>
<evidence type="ECO:0000256" key="4">
    <source>
        <dbReference type="ARBA" id="ARBA00022989"/>
    </source>
</evidence>
<dbReference type="InterPro" id="IPR002797">
    <property type="entry name" value="Polysacc_synth"/>
</dbReference>
<feature type="transmembrane region" description="Helical" evidence="6">
    <location>
        <begin position="155"/>
        <end position="174"/>
    </location>
</feature>
<feature type="transmembrane region" description="Helical" evidence="6">
    <location>
        <begin position="262"/>
        <end position="285"/>
    </location>
</feature>
<dbReference type="KEGG" id="kim:G3T16_12790"/>
<evidence type="ECO:0000256" key="2">
    <source>
        <dbReference type="ARBA" id="ARBA00022475"/>
    </source>
</evidence>
<evidence type="ECO:0000256" key="3">
    <source>
        <dbReference type="ARBA" id="ARBA00022692"/>
    </source>
</evidence>
<feature type="transmembrane region" description="Helical" evidence="6">
    <location>
        <begin position="400"/>
        <end position="420"/>
    </location>
</feature>
<evidence type="ECO:0000256" key="5">
    <source>
        <dbReference type="ARBA" id="ARBA00023136"/>
    </source>
</evidence>
<evidence type="ECO:0000256" key="6">
    <source>
        <dbReference type="SAM" id="Phobius"/>
    </source>
</evidence>
<feature type="transmembrane region" description="Helical" evidence="6">
    <location>
        <begin position="306"/>
        <end position="333"/>
    </location>
</feature>
<evidence type="ECO:0000313" key="8">
    <source>
        <dbReference type="Proteomes" id="UP000477680"/>
    </source>
</evidence>
<keyword evidence="2" id="KW-1003">Cell membrane</keyword>
<dbReference type="PANTHER" id="PTHR30250">
    <property type="entry name" value="PST FAMILY PREDICTED COLANIC ACID TRANSPORTER"/>
    <property type="match status" value="1"/>
</dbReference>
<dbReference type="AlphaFoldDB" id="A0A6C0U2K6"/>
<feature type="transmembrane region" description="Helical" evidence="6">
    <location>
        <begin position="373"/>
        <end position="394"/>
    </location>
</feature>
<accession>A0A6C0U2K6</accession>
<gene>
    <name evidence="7" type="ORF">G3T16_12790</name>
</gene>
<dbReference type="EMBL" id="CP048711">
    <property type="protein sequence ID" value="QIB66158.1"/>
    <property type="molecule type" value="Genomic_DNA"/>
</dbReference>
<dbReference type="InterPro" id="IPR050833">
    <property type="entry name" value="Poly_Biosynth_Transport"/>
</dbReference>
<keyword evidence="5 6" id="KW-0472">Membrane</keyword>
<feature type="transmembrane region" description="Helical" evidence="6">
    <location>
        <begin position="236"/>
        <end position="256"/>
    </location>
</feature>
<feature type="transmembrane region" description="Helical" evidence="6">
    <location>
        <begin position="180"/>
        <end position="200"/>
    </location>
</feature>
<dbReference type="Pfam" id="PF01943">
    <property type="entry name" value="Polysacc_synt"/>
    <property type="match status" value="1"/>
</dbReference>
<protein>
    <submittedName>
        <fullName evidence="7">Oligosaccharide flippase family protein</fullName>
    </submittedName>
</protein>
<evidence type="ECO:0000313" key="7">
    <source>
        <dbReference type="EMBL" id="QIB66158.1"/>
    </source>
</evidence>
<name>A0A6C0U2K6_9GAMM</name>
<feature type="transmembrane region" description="Helical" evidence="6">
    <location>
        <begin position="84"/>
        <end position="104"/>
    </location>
</feature>
<dbReference type="RefSeq" id="WP_163495593.1">
    <property type="nucleotide sequence ID" value="NZ_CP048711.1"/>
</dbReference>